<dbReference type="AlphaFoldDB" id="A0A834XFH5"/>
<dbReference type="InterPro" id="IPR007657">
    <property type="entry name" value="Glycosyltransferase_61"/>
</dbReference>
<dbReference type="InterPro" id="IPR049625">
    <property type="entry name" value="Glyco_transf_61_cat"/>
</dbReference>
<name>A0A834XFH5_9FABA</name>
<keyword evidence="4 8" id="KW-0812">Transmembrane</keyword>
<dbReference type="GO" id="GO:0016763">
    <property type="term" value="F:pentosyltransferase activity"/>
    <property type="evidence" value="ECO:0007669"/>
    <property type="project" value="UniProtKB-ARBA"/>
</dbReference>
<dbReference type="EMBL" id="JAAIUW010000002">
    <property type="protein sequence ID" value="KAF7843006.1"/>
    <property type="molecule type" value="Genomic_DNA"/>
</dbReference>
<comment type="caution">
    <text evidence="10">The sequence shown here is derived from an EMBL/GenBank/DDBJ whole genome shotgun (WGS) entry which is preliminary data.</text>
</comment>
<accession>A0A834XFH5</accession>
<evidence type="ECO:0000256" key="2">
    <source>
        <dbReference type="ARBA" id="ARBA00022676"/>
    </source>
</evidence>
<reference evidence="10" key="1">
    <citation type="submission" date="2020-09" db="EMBL/GenBank/DDBJ databases">
        <title>Genome-Enabled Discovery of Anthraquinone Biosynthesis in Senna tora.</title>
        <authorList>
            <person name="Kang S.-H."/>
            <person name="Pandey R.P."/>
            <person name="Lee C.-M."/>
            <person name="Sim J.-S."/>
            <person name="Jeong J.-T."/>
            <person name="Choi B.-S."/>
            <person name="Jung M."/>
            <person name="Ginzburg D."/>
            <person name="Zhao K."/>
            <person name="Won S.Y."/>
            <person name="Oh T.-J."/>
            <person name="Yu Y."/>
            <person name="Kim N.-H."/>
            <person name="Lee O.R."/>
            <person name="Lee T.-H."/>
            <person name="Bashyal P."/>
            <person name="Kim T.-S."/>
            <person name="Lee W.-H."/>
            <person name="Kawkins C."/>
            <person name="Kim C.-K."/>
            <person name="Kim J.S."/>
            <person name="Ahn B.O."/>
            <person name="Rhee S.Y."/>
            <person name="Sohng J.K."/>
        </authorList>
    </citation>
    <scope>NUCLEOTIDE SEQUENCE</scope>
    <source>
        <tissue evidence="10">Leaf</tissue>
    </source>
</reference>
<keyword evidence="11" id="KW-1185">Reference proteome</keyword>
<keyword evidence="2" id="KW-0328">Glycosyltransferase</keyword>
<dbReference type="Pfam" id="PF04577">
    <property type="entry name" value="Glyco_transf_61"/>
    <property type="match status" value="1"/>
</dbReference>
<evidence type="ECO:0000313" key="10">
    <source>
        <dbReference type="EMBL" id="KAF7843006.1"/>
    </source>
</evidence>
<keyword evidence="3 10" id="KW-0808">Transferase</keyword>
<dbReference type="GO" id="GO:0000139">
    <property type="term" value="C:Golgi membrane"/>
    <property type="evidence" value="ECO:0007669"/>
    <property type="project" value="UniProtKB-SubCell"/>
</dbReference>
<keyword evidence="7" id="KW-0325">Glycoprotein</keyword>
<keyword evidence="6 8" id="KW-0472">Membrane</keyword>
<comment type="subcellular location">
    <subcellularLocation>
        <location evidence="1">Golgi apparatus membrane</location>
        <topology evidence="1">Single-pass type II membrane protein</topology>
    </subcellularLocation>
</comment>
<evidence type="ECO:0000313" key="11">
    <source>
        <dbReference type="Proteomes" id="UP000634136"/>
    </source>
</evidence>
<evidence type="ECO:0000256" key="4">
    <source>
        <dbReference type="ARBA" id="ARBA00022692"/>
    </source>
</evidence>
<dbReference type="OrthoDB" id="529273at2759"/>
<gene>
    <name evidence="10" type="ORF">G2W53_005304</name>
</gene>
<evidence type="ECO:0000256" key="5">
    <source>
        <dbReference type="ARBA" id="ARBA00022989"/>
    </source>
</evidence>
<protein>
    <submittedName>
        <fullName evidence="10">Putative glycosyltransferase 61</fullName>
    </submittedName>
</protein>
<feature type="domain" description="Glycosyltransferase 61 catalytic" evidence="9">
    <location>
        <begin position="280"/>
        <end position="354"/>
    </location>
</feature>
<evidence type="ECO:0000256" key="1">
    <source>
        <dbReference type="ARBA" id="ARBA00004323"/>
    </source>
</evidence>
<feature type="transmembrane region" description="Helical" evidence="8">
    <location>
        <begin position="21"/>
        <end position="42"/>
    </location>
</feature>
<dbReference type="PANTHER" id="PTHR20961:SF38">
    <property type="entry name" value="PROTEIN O-LINKED-MANNOSE BETA-1,4-N-ACETYLGLUCOSAMINYLTRANSFERASE 2"/>
    <property type="match status" value="1"/>
</dbReference>
<dbReference type="PANTHER" id="PTHR20961">
    <property type="entry name" value="GLYCOSYLTRANSFERASE"/>
    <property type="match status" value="1"/>
</dbReference>
<organism evidence="10 11">
    <name type="scientific">Senna tora</name>
    <dbReference type="NCBI Taxonomy" id="362788"/>
    <lineage>
        <taxon>Eukaryota</taxon>
        <taxon>Viridiplantae</taxon>
        <taxon>Streptophyta</taxon>
        <taxon>Embryophyta</taxon>
        <taxon>Tracheophyta</taxon>
        <taxon>Spermatophyta</taxon>
        <taxon>Magnoliopsida</taxon>
        <taxon>eudicotyledons</taxon>
        <taxon>Gunneridae</taxon>
        <taxon>Pentapetalae</taxon>
        <taxon>rosids</taxon>
        <taxon>fabids</taxon>
        <taxon>Fabales</taxon>
        <taxon>Fabaceae</taxon>
        <taxon>Caesalpinioideae</taxon>
        <taxon>Cassia clade</taxon>
        <taxon>Senna</taxon>
    </lineage>
</organism>
<sequence length="454" mass="52114">MPHIHTHHLLKTHHNTHNLSVFIIFILFIAFFTFFTILINPININNPNKSIPTTIPDHIIHKLRLSVTFLPLKDLRFSHIPLQGHTWFMSSLYDTHQQGQVQFQKFPSQSSQNRLLCLMGRDTHDGSWNSYALAWPDALPYNSTFMPGLTFVSYNHYSYENLWHGLSALVPFVAWHRMNNCSRRPARWVLYHWGELRLGLGPWVRSLMEATFDGPVNVEGLGGAGDGPVCFEEAVVMRHNEGGMWREKRMEVYDLMRCKARIYCGVGSEGRDGSIGMTLFLRRGARSFKNQSVVEEIFRRECGKVEGCRFMVAHSNNLTFCDQVKVMSKTDILISPHGAQLTNLFLMDRNSSVMEFFPKGWLKLAGVGQYVYHWIASWSGMNHHGAWRDPNGDHCPYNEDDRRCMSIYKSGRIGHNRTYFAEWARNVLALVNSTKMVQTSFKSTSSSPICNCAS</sequence>
<evidence type="ECO:0000256" key="7">
    <source>
        <dbReference type="ARBA" id="ARBA00023180"/>
    </source>
</evidence>
<proteinExistence type="predicted"/>
<evidence type="ECO:0000259" key="9">
    <source>
        <dbReference type="Pfam" id="PF04577"/>
    </source>
</evidence>
<evidence type="ECO:0000256" key="3">
    <source>
        <dbReference type="ARBA" id="ARBA00022679"/>
    </source>
</evidence>
<keyword evidence="5 8" id="KW-1133">Transmembrane helix</keyword>
<evidence type="ECO:0000256" key="6">
    <source>
        <dbReference type="ARBA" id="ARBA00023136"/>
    </source>
</evidence>
<evidence type="ECO:0000256" key="8">
    <source>
        <dbReference type="SAM" id="Phobius"/>
    </source>
</evidence>
<dbReference type="Proteomes" id="UP000634136">
    <property type="component" value="Unassembled WGS sequence"/>
</dbReference>